<name>A0A6G7YMN1_9SPHN</name>
<accession>A0A6G7YMN1</accession>
<evidence type="ECO:0000256" key="1">
    <source>
        <dbReference type="SAM" id="SignalP"/>
    </source>
</evidence>
<dbReference type="Proteomes" id="UP000503222">
    <property type="component" value="Chromosome"/>
</dbReference>
<protein>
    <recommendedName>
        <fullName evidence="4">Lipoprotein</fullName>
    </recommendedName>
</protein>
<keyword evidence="3" id="KW-1185">Reference proteome</keyword>
<feature type="chain" id="PRO_5026083416" description="Lipoprotein" evidence="1">
    <location>
        <begin position="25"/>
        <end position="133"/>
    </location>
</feature>
<reference evidence="2 3" key="1">
    <citation type="submission" date="2020-03" db="EMBL/GenBank/DDBJ databases">
        <title>Sphingomonas sp. nov., isolated from fish.</title>
        <authorList>
            <person name="Hyun D.-W."/>
            <person name="Bae J.-W."/>
        </authorList>
    </citation>
    <scope>NUCLEOTIDE SEQUENCE [LARGE SCALE GENOMIC DNA]</scope>
    <source>
        <strain evidence="2 3">HDW15B</strain>
    </source>
</reference>
<dbReference type="KEGG" id="spii:G7077_02740"/>
<sequence>MKRRIFILSALVALGACGQSPRCATDDAQGLVQALKPREQFRSMLTMAVERTQTAGMVAARDDSKSREKLAHAVTDAVERHEAEWERNLIASWQTLSAAELKQVCAALKERDQNAFMRFAQRVGPAVKTQNDP</sequence>
<dbReference type="RefSeq" id="WP_166410382.1">
    <property type="nucleotide sequence ID" value="NZ_CP049869.1"/>
</dbReference>
<dbReference type="EMBL" id="CP049869">
    <property type="protein sequence ID" value="QIK77987.1"/>
    <property type="molecule type" value="Genomic_DNA"/>
</dbReference>
<keyword evidence="1" id="KW-0732">Signal</keyword>
<dbReference type="AlphaFoldDB" id="A0A6G7YMN1"/>
<evidence type="ECO:0008006" key="4">
    <source>
        <dbReference type="Google" id="ProtNLM"/>
    </source>
</evidence>
<dbReference type="PROSITE" id="PS51257">
    <property type="entry name" value="PROKAR_LIPOPROTEIN"/>
    <property type="match status" value="1"/>
</dbReference>
<evidence type="ECO:0000313" key="3">
    <source>
        <dbReference type="Proteomes" id="UP000503222"/>
    </source>
</evidence>
<feature type="signal peptide" evidence="1">
    <location>
        <begin position="1"/>
        <end position="24"/>
    </location>
</feature>
<proteinExistence type="predicted"/>
<organism evidence="2 3">
    <name type="scientific">Sphingomonas piscis</name>
    <dbReference type="NCBI Taxonomy" id="2714943"/>
    <lineage>
        <taxon>Bacteria</taxon>
        <taxon>Pseudomonadati</taxon>
        <taxon>Pseudomonadota</taxon>
        <taxon>Alphaproteobacteria</taxon>
        <taxon>Sphingomonadales</taxon>
        <taxon>Sphingomonadaceae</taxon>
        <taxon>Sphingomonas</taxon>
    </lineage>
</organism>
<evidence type="ECO:0000313" key="2">
    <source>
        <dbReference type="EMBL" id="QIK77987.1"/>
    </source>
</evidence>
<gene>
    <name evidence="2" type="ORF">G7077_02740</name>
</gene>